<proteinExistence type="predicted"/>
<comment type="caution">
    <text evidence="1">The sequence shown here is derived from an EMBL/GenBank/DDBJ whole genome shotgun (WGS) entry which is preliminary data.</text>
</comment>
<sequence>MAGERLARQFHMKALLLLVSLVSSMFCQASIILNADLNFGTVIVADPSVVGTVTVSRGGGTSSSGSIHVVEKGHPAELILTSFPVGVYLNISTDILDDELAHTQLISQGKLRVIQLHHPVRVFTDRYGRARLVIGGTLQSMPHAGSYLDGQYETTISVEVSY</sequence>
<reference evidence="2" key="2">
    <citation type="submission" date="2019-06" db="EMBL/GenBank/DDBJ databases">
        <title>Co-occurence of chitin degradation, pigmentation and bioactivity in marine Pseudoalteromonas.</title>
        <authorList>
            <person name="Sonnenschein E.C."/>
            <person name="Bech P.K."/>
        </authorList>
    </citation>
    <scope>NUCLEOTIDE SEQUENCE [LARGE SCALE GENOMIC DNA]</scope>
    <source>
        <strain evidence="2">S2676</strain>
    </source>
</reference>
<dbReference type="Pfam" id="PF14352">
    <property type="entry name" value="DUF4402"/>
    <property type="match status" value="1"/>
</dbReference>
<evidence type="ECO:0000313" key="2">
    <source>
        <dbReference type="Proteomes" id="UP000310249"/>
    </source>
</evidence>
<name>A0A5S3WIA2_9GAMM</name>
<reference evidence="1 2" key="1">
    <citation type="submission" date="2018-01" db="EMBL/GenBank/DDBJ databases">
        <authorList>
            <person name="Paulsen S."/>
            <person name="Gram L.K."/>
        </authorList>
    </citation>
    <scope>NUCLEOTIDE SEQUENCE [LARGE SCALE GENOMIC DNA]</scope>
    <source>
        <strain evidence="1 2">S2676</strain>
    </source>
</reference>
<accession>A0A5S3WIA2</accession>
<organism evidence="1 2">
    <name type="scientific">Pseudoalteromonas rubra</name>
    <dbReference type="NCBI Taxonomy" id="43658"/>
    <lineage>
        <taxon>Bacteria</taxon>
        <taxon>Pseudomonadati</taxon>
        <taxon>Pseudomonadota</taxon>
        <taxon>Gammaproteobacteria</taxon>
        <taxon>Alteromonadales</taxon>
        <taxon>Pseudoalteromonadaceae</taxon>
        <taxon>Pseudoalteromonas</taxon>
    </lineage>
</organism>
<gene>
    <name evidence="1" type="ORF">CWB99_18740</name>
</gene>
<dbReference type="AlphaFoldDB" id="A0A5S3WIA2"/>
<protein>
    <recommendedName>
        <fullName evidence="3">DUF4402 domain-containing protein</fullName>
    </recommendedName>
</protein>
<evidence type="ECO:0000313" key="1">
    <source>
        <dbReference type="EMBL" id="TMP26546.1"/>
    </source>
</evidence>
<evidence type="ECO:0008006" key="3">
    <source>
        <dbReference type="Google" id="ProtNLM"/>
    </source>
</evidence>
<dbReference type="InterPro" id="IPR025514">
    <property type="entry name" value="DUF4402"/>
</dbReference>
<dbReference type="EMBL" id="PNCI01000044">
    <property type="protein sequence ID" value="TMP26546.1"/>
    <property type="molecule type" value="Genomic_DNA"/>
</dbReference>
<dbReference type="Proteomes" id="UP000310249">
    <property type="component" value="Unassembled WGS sequence"/>
</dbReference>